<evidence type="ECO:0000259" key="2">
    <source>
        <dbReference type="Pfam" id="PF20499"/>
    </source>
</evidence>
<reference evidence="3" key="1">
    <citation type="submission" date="2023-06" db="EMBL/GenBank/DDBJ databases">
        <title>Male Hemibagrus guttatus genome.</title>
        <authorList>
            <person name="Bian C."/>
        </authorList>
    </citation>
    <scope>NUCLEOTIDE SEQUENCE</scope>
    <source>
        <strain evidence="3">Male_cb2023</strain>
        <tissue evidence="3">Muscle</tissue>
    </source>
</reference>
<feature type="region of interest" description="Disordered" evidence="1">
    <location>
        <begin position="534"/>
        <end position="554"/>
    </location>
</feature>
<accession>A0AAE0R8J1</accession>
<keyword evidence="4" id="KW-1185">Reference proteome</keyword>
<feature type="compositionally biased region" description="Polar residues" evidence="1">
    <location>
        <begin position="62"/>
        <end position="77"/>
    </location>
</feature>
<evidence type="ECO:0000313" key="4">
    <source>
        <dbReference type="Proteomes" id="UP001274896"/>
    </source>
</evidence>
<protein>
    <recommendedName>
        <fullName evidence="2">DUF6729 domain-containing protein</fullName>
    </recommendedName>
</protein>
<dbReference type="Proteomes" id="UP001274896">
    <property type="component" value="Unassembled WGS sequence"/>
</dbReference>
<proteinExistence type="predicted"/>
<dbReference type="AlphaFoldDB" id="A0AAE0R8J1"/>
<dbReference type="EMBL" id="JAUCMX010000005">
    <property type="protein sequence ID" value="KAK3546098.1"/>
    <property type="molecule type" value="Genomic_DNA"/>
</dbReference>
<dbReference type="PANTHER" id="PTHR47773">
    <property type="entry name" value="SI:DKEY-9I5.2-RELATED"/>
    <property type="match status" value="1"/>
</dbReference>
<evidence type="ECO:0000256" key="1">
    <source>
        <dbReference type="SAM" id="MobiDB-lite"/>
    </source>
</evidence>
<gene>
    <name evidence="3" type="ORF">QTP70_022877</name>
</gene>
<dbReference type="InterPro" id="IPR046616">
    <property type="entry name" value="DUF6729"/>
</dbReference>
<feature type="region of interest" description="Disordered" evidence="1">
    <location>
        <begin position="34"/>
        <end position="85"/>
    </location>
</feature>
<comment type="caution">
    <text evidence="3">The sequence shown here is derived from an EMBL/GenBank/DDBJ whole genome shotgun (WGS) entry which is preliminary data.</text>
</comment>
<organism evidence="3 4">
    <name type="scientific">Hemibagrus guttatus</name>
    <dbReference type="NCBI Taxonomy" id="175788"/>
    <lineage>
        <taxon>Eukaryota</taxon>
        <taxon>Metazoa</taxon>
        <taxon>Chordata</taxon>
        <taxon>Craniata</taxon>
        <taxon>Vertebrata</taxon>
        <taxon>Euteleostomi</taxon>
        <taxon>Actinopterygii</taxon>
        <taxon>Neopterygii</taxon>
        <taxon>Teleostei</taxon>
        <taxon>Ostariophysi</taxon>
        <taxon>Siluriformes</taxon>
        <taxon>Bagridae</taxon>
        <taxon>Hemibagrus</taxon>
    </lineage>
</organism>
<dbReference type="PANTHER" id="PTHR47773:SF1">
    <property type="entry name" value="C2H2-TYPE DOMAIN-CONTAINING PROTEIN"/>
    <property type="match status" value="1"/>
</dbReference>
<name>A0AAE0R8J1_9TELE</name>
<dbReference type="Pfam" id="PF20499">
    <property type="entry name" value="DUF6729"/>
    <property type="match status" value="1"/>
</dbReference>
<sequence>MTRSNSRQVPPWVIPHHGKVMMLNWNLQVRLWKDSTDEPSQPDPTVRPEQSEPTVRSKKSKSSVLPEQSESQFTMQERVTPKEKLLPDSPVELEGWVRLWEKPNAIPPADVSWIKEDTERGLFTPVQTYKDITGLRKKRRVLKSDHMWFYPPEPPSYVRGALPTPDSFFGAVSLCGALLECGDVDKSVVRLLHDRTEGNTMVNVWRQIQENHFEEYLHHKGLYTTLMSLVEPRGIVSAMGHRFQAPPPPRELPSARLLRHAFLLAEANNVEDYRSQILSVFGTVLKMDSTKKGRTAVETMFQPWVDNGMVVCLDIFHWIHRFDAAIRTESHSKYAAFMSALAGAVLAYNRADLELLVKALKHHVWRVTLGAQETFRLIHLAVEELKGPAGLDESGVSLFKTAEAIDEVWAGQQRHLECIQDPPDMNMYRVARSTTINNVDVPYYKCLRGSNSLERFHKTLPNMIPGTQLQSSLCRSALSGLPDKRYRTVERGQVLRCSVWWKRTAPQGAARAGVLFSQSTGKSGSFSLQDLVNDGPGPEEEVVQPGHPDTGEADEAYHSDVETRDDVLDVAPSHITLTSQDTSTVHPPAFEDACSPNPLPGFEKLGTFCSLLVRIGLAQDKLSLTTEQRNEVLEAWNAVEEHDKQPQKFNQLYRTHWGNTLYCRTKRDAC</sequence>
<evidence type="ECO:0000313" key="3">
    <source>
        <dbReference type="EMBL" id="KAK3546098.1"/>
    </source>
</evidence>
<feature type="domain" description="DUF6729" evidence="2">
    <location>
        <begin position="184"/>
        <end position="262"/>
    </location>
</feature>